<keyword evidence="1" id="KW-0732">Signal</keyword>
<dbReference type="SUPFAM" id="SSF53850">
    <property type="entry name" value="Periplasmic binding protein-like II"/>
    <property type="match status" value="1"/>
</dbReference>
<proteinExistence type="predicted"/>
<dbReference type="GO" id="GO:0030973">
    <property type="term" value="F:molybdate ion binding"/>
    <property type="evidence" value="ECO:0007669"/>
    <property type="project" value="TreeGrafter"/>
</dbReference>
<reference evidence="2" key="1">
    <citation type="submission" date="2019-03" db="EMBL/GenBank/DDBJ databases">
        <authorList>
            <consortium name="Pathogen Informatics"/>
        </authorList>
    </citation>
    <scope>NUCLEOTIDE SEQUENCE</scope>
    <source>
        <strain evidence="2">5012STDY7626459</strain>
    </source>
</reference>
<accession>A0A486QUA1</accession>
<evidence type="ECO:0000313" key="2">
    <source>
        <dbReference type="EMBL" id="VGL92808.1"/>
    </source>
</evidence>
<feature type="signal peptide" evidence="1">
    <location>
        <begin position="1"/>
        <end position="23"/>
    </location>
</feature>
<organism evidence="2">
    <name type="scientific">Klebsiella pneumoniae</name>
    <dbReference type="NCBI Taxonomy" id="573"/>
    <lineage>
        <taxon>Bacteria</taxon>
        <taxon>Pseudomonadati</taxon>
        <taxon>Pseudomonadota</taxon>
        <taxon>Gammaproteobacteria</taxon>
        <taxon>Enterobacterales</taxon>
        <taxon>Enterobacteriaceae</taxon>
        <taxon>Klebsiella/Raoultella group</taxon>
        <taxon>Klebsiella</taxon>
        <taxon>Klebsiella pneumoniae complex</taxon>
    </lineage>
</organism>
<gene>
    <name evidence="2" type="ORF">SAMEA4873655_00761</name>
</gene>
<name>A0A486QUA1_KLEPN</name>
<protein>
    <submittedName>
        <fullName evidence="2">ABC transport system, periplasmic component</fullName>
    </submittedName>
</protein>
<feature type="chain" id="PRO_5019773561" evidence="1">
    <location>
        <begin position="24"/>
        <end position="282"/>
    </location>
</feature>
<sequence length="282" mass="29382">MRKTTGTLLATLLLAATGGSALSAEVTVMISGGFKAALEKLAPAWEKQTGNHLVVIPGPSMGKTPQAIPNRLARGEHADVVIMVGDALTSLEKAGRTQPDSRRELADSPIGVVVKAGAPLPAIHNADQLRATPLPAIHNADQLRATLLAAPSVAYSDSASGRYVSSTLFHTLGIDDAMQSKAQMVERIPVASEVAKGRYAIGFQQVSELLPVPGVTFVGELPDNLQYITRFAGAVTISADHPQEGKALLTYLASPAAQETIHATGMRSVAAAAPVSQKDTVQ</sequence>
<dbReference type="EMBL" id="CAAHDB010000002">
    <property type="protein sequence ID" value="VGL92808.1"/>
    <property type="molecule type" value="Genomic_DNA"/>
</dbReference>
<dbReference type="PANTHER" id="PTHR30632:SF11">
    <property type="entry name" value="BLR4797 PROTEIN"/>
    <property type="match status" value="1"/>
</dbReference>
<dbReference type="PANTHER" id="PTHR30632">
    <property type="entry name" value="MOLYBDATE-BINDING PERIPLASMIC PROTEIN"/>
    <property type="match status" value="1"/>
</dbReference>
<dbReference type="InterPro" id="IPR050682">
    <property type="entry name" value="ModA/WtpA"/>
</dbReference>
<dbReference type="Gene3D" id="3.40.190.10">
    <property type="entry name" value="Periplasmic binding protein-like II"/>
    <property type="match status" value="2"/>
</dbReference>
<dbReference type="AlphaFoldDB" id="A0A486QUA1"/>
<evidence type="ECO:0000256" key="1">
    <source>
        <dbReference type="SAM" id="SignalP"/>
    </source>
</evidence>
<dbReference type="Pfam" id="PF13531">
    <property type="entry name" value="SBP_bac_11"/>
    <property type="match status" value="1"/>
</dbReference>
<dbReference type="GO" id="GO:0015689">
    <property type="term" value="P:molybdate ion transport"/>
    <property type="evidence" value="ECO:0007669"/>
    <property type="project" value="TreeGrafter"/>
</dbReference>